<dbReference type="PANTHER" id="PTHR46825">
    <property type="entry name" value="D-ALANYL-D-ALANINE-CARBOXYPEPTIDASE/ENDOPEPTIDASE AMPH"/>
    <property type="match status" value="1"/>
</dbReference>
<comment type="caution">
    <text evidence="3">The sequence shown here is derived from an EMBL/GenBank/DDBJ whole genome shotgun (WGS) entry which is preliminary data.</text>
</comment>
<name>A0A939DP21_9ALTE</name>
<evidence type="ECO:0000313" key="3">
    <source>
        <dbReference type="EMBL" id="MBN7825311.1"/>
    </source>
</evidence>
<dbReference type="PANTHER" id="PTHR46825:SF9">
    <property type="entry name" value="BETA-LACTAMASE-RELATED DOMAIN-CONTAINING PROTEIN"/>
    <property type="match status" value="1"/>
</dbReference>
<dbReference type="AlphaFoldDB" id="A0A939DP21"/>
<feature type="domain" description="Beta-lactamase-related" evidence="2">
    <location>
        <begin position="173"/>
        <end position="460"/>
    </location>
</feature>
<dbReference type="Proteomes" id="UP000664654">
    <property type="component" value="Unassembled WGS sequence"/>
</dbReference>
<evidence type="ECO:0000256" key="1">
    <source>
        <dbReference type="SAM" id="SignalP"/>
    </source>
</evidence>
<dbReference type="GO" id="GO:0016787">
    <property type="term" value="F:hydrolase activity"/>
    <property type="evidence" value="ECO:0007669"/>
    <property type="project" value="UniProtKB-KW"/>
</dbReference>
<dbReference type="InterPro" id="IPR012338">
    <property type="entry name" value="Beta-lactam/transpept-like"/>
</dbReference>
<keyword evidence="1" id="KW-0732">Signal</keyword>
<dbReference type="RefSeq" id="WP_206573425.1">
    <property type="nucleotide sequence ID" value="NZ_JAFKCV010000004.1"/>
</dbReference>
<dbReference type="SUPFAM" id="SSF56601">
    <property type="entry name" value="beta-lactamase/transpeptidase-like"/>
    <property type="match status" value="1"/>
</dbReference>
<organism evidence="3 4">
    <name type="scientific">Bowmanella dokdonensis</name>
    <dbReference type="NCBI Taxonomy" id="751969"/>
    <lineage>
        <taxon>Bacteria</taxon>
        <taxon>Pseudomonadati</taxon>
        <taxon>Pseudomonadota</taxon>
        <taxon>Gammaproteobacteria</taxon>
        <taxon>Alteromonadales</taxon>
        <taxon>Alteromonadaceae</taxon>
        <taxon>Bowmanella</taxon>
    </lineage>
</organism>
<reference evidence="3" key="1">
    <citation type="submission" date="2021-03" db="EMBL/GenBank/DDBJ databases">
        <title>novel species isolated from a fishpond in China.</title>
        <authorList>
            <person name="Lu H."/>
            <person name="Cai Z."/>
        </authorList>
    </citation>
    <scope>NUCLEOTIDE SEQUENCE</scope>
    <source>
        <strain evidence="3">JCM 30855</strain>
    </source>
</reference>
<keyword evidence="3" id="KW-0378">Hydrolase</keyword>
<feature type="signal peptide" evidence="1">
    <location>
        <begin position="1"/>
        <end position="18"/>
    </location>
</feature>
<dbReference type="Gene3D" id="3.10.450.50">
    <property type="match status" value="1"/>
</dbReference>
<dbReference type="InterPro" id="IPR050491">
    <property type="entry name" value="AmpC-like"/>
</dbReference>
<evidence type="ECO:0000313" key="4">
    <source>
        <dbReference type="Proteomes" id="UP000664654"/>
    </source>
</evidence>
<dbReference type="Pfam" id="PF00144">
    <property type="entry name" value="Beta-lactamase"/>
    <property type="match status" value="1"/>
</dbReference>
<dbReference type="Gene3D" id="3.40.710.10">
    <property type="entry name" value="DD-peptidase/beta-lactamase superfamily"/>
    <property type="match status" value="1"/>
</dbReference>
<evidence type="ECO:0000259" key="2">
    <source>
        <dbReference type="Pfam" id="PF00144"/>
    </source>
</evidence>
<gene>
    <name evidence="3" type="ORF">J0A66_08770</name>
</gene>
<accession>A0A939DP21</accession>
<feature type="chain" id="PRO_5038048793" evidence="1">
    <location>
        <begin position="19"/>
        <end position="479"/>
    </location>
</feature>
<dbReference type="InterPro" id="IPR001466">
    <property type="entry name" value="Beta-lactam-related"/>
</dbReference>
<proteinExistence type="predicted"/>
<keyword evidence="4" id="KW-1185">Reference proteome</keyword>
<protein>
    <submittedName>
        <fullName evidence="3">Class A beta-lactamase-related serine hydrolase</fullName>
    </submittedName>
</protein>
<dbReference type="EMBL" id="JAFKCV010000004">
    <property type="protein sequence ID" value="MBN7825311.1"/>
    <property type="molecule type" value="Genomic_DNA"/>
</dbReference>
<sequence>MKYLVMVLGVMVGTTVLAEVTEEALSDQLAELDKTFFQRGFNQCDLDYLKSHVSEELRFYHDQSGVQDTAKFLHNTKKYICREGDTKPVRFLVPGSLQTFPLYNDGRLYGAIQQGKHVFYLRQAGQPDKQTSSADFASTWTRNGDDWQLENVLSYNHTSPGAEEEALLETLNSAGVPALAIGILMEGRIQSTRVYGKLDDNRPAPQNALFKVASLTKPIVTLLTLKLAHAGRLDLDEPLSKYWVDPDLVSDNRVHLLTPRIVLTHQTGFPNWRWMSDDKKLSFNFAPGQGHGYSGEGFEYLRQALENKFDIPLEKLAEEYVFIPAGMEDTHFWWDEAVDEGRYAQHYDAQGKQLPLHKYYKANGAANLITTIGDYSSFMQYVINQRHLMPVLYGEMTGKQLQLGEHHYFGLGWEIFDNFSTQDRAVMHTGRDPGVNTLAVFFPESENAYVIFMNGDNSIPVLEHILPRLYLGSQLWSRR</sequence>